<dbReference type="CDD" id="cd02203">
    <property type="entry name" value="PurL_repeat1"/>
    <property type="match status" value="1"/>
</dbReference>
<dbReference type="PANTHER" id="PTHR43555:SF1">
    <property type="entry name" value="PHOSPHORIBOSYLFORMYLGLYCINAMIDINE SYNTHASE SUBUNIT PURL"/>
    <property type="match status" value="1"/>
</dbReference>
<comment type="caution">
    <text evidence="12">The sequence shown here is derived from an EMBL/GenBank/DDBJ whole genome shotgun (WGS) entry which is preliminary data.</text>
</comment>
<feature type="binding site" evidence="8">
    <location>
        <position position="127"/>
    </location>
    <ligand>
        <name>Mg(2+)</name>
        <dbReference type="ChEBI" id="CHEBI:18420"/>
        <label>1</label>
    </ligand>
</feature>
<evidence type="ECO:0000313" key="12">
    <source>
        <dbReference type="EMBL" id="RZN56415.1"/>
    </source>
</evidence>
<dbReference type="GO" id="GO:0006189">
    <property type="term" value="P:'de novo' IMP biosynthetic process"/>
    <property type="evidence" value="ECO:0007669"/>
    <property type="project" value="UniProtKB-UniRule"/>
</dbReference>
<feature type="domain" description="PurM-like C-terminal" evidence="10">
    <location>
        <begin position="242"/>
        <end position="397"/>
    </location>
</feature>
<keyword evidence="1 8" id="KW-0963">Cytoplasm</keyword>
<evidence type="ECO:0000256" key="6">
    <source>
        <dbReference type="ARBA" id="ARBA00022840"/>
    </source>
</evidence>
<organism evidence="12 13">
    <name type="scientific">Thermoproteota archaeon</name>
    <dbReference type="NCBI Taxonomy" id="2056631"/>
    <lineage>
        <taxon>Archaea</taxon>
        <taxon>Thermoproteota</taxon>
    </lineage>
</organism>
<evidence type="ECO:0000259" key="9">
    <source>
        <dbReference type="Pfam" id="PF00586"/>
    </source>
</evidence>
<dbReference type="SUPFAM" id="SSF56042">
    <property type="entry name" value="PurM C-terminal domain-like"/>
    <property type="match status" value="2"/>
</dbReference>
<dbReference type="Proteomes" id="UP000316080">
    <property type="component" value="Unassembled WGS sequence"/>
</dbReference>
<evidence type="ECO:0000259" key="10">
    <source>
        <dbReference type="Pfam" id="PF02769"/>
    </source>
</evidence>
<keyword evidence="2 8" id="KW-0436">Ligase</keyword>
<evidence type="ECO:0000256" key="3">
    <source>
        <dbReference type="ARBA" id="ARBA00022723"/>
    </source>
</evidence>
<feature type="active site" evidence="8">
    <location>
        <position position="66"/>
    </location>
</feature>
<sequence length="777" mass="86226">MKIIRREEIPVLEFDLSNANDNELIDLSNKLGLALSLNEMKVIKENFKRPLTDVELQTFGQTWSEHCFHKTFKGIIEINGKIIENPLKKYIIKATKELNKPWCFSVFEDNAGLIDFDQGYVIAAKVETHNHPSAVEPFGGAATGVGGVIRDILGVWGEPIAIIDVLCFGPLDLPYENLPSGIRHPNYIYRGVIAGIGYYGNNMGIPTVAGAILFDSGYIGNPIVYCGCIGILPKELYIKNTKKGDYALLIGGRTGRDGIHGVTFASAELIEEIDSLRSAVQIPNPFIEEKLRRAIIAIRDNKLASGITDLGGGGISCAVGEMAYKYGLGIEVNLDNVHLRESNLLPWEIWISESQERMLISVPEKNLKDVLKILEDEDIESSILGVFDDSRRLRVKYRGYIVCNLDLDFLYNPPKVIRKAIRIEYNPTTCNIPEPKDLCEEILELLSDPNIRSKEEVIRTYDFEVRGCTAIKPLQGDFGGPNDAIVIKPLKNSWMGVVISCGINPFYPDPYWMAAASIEEAIRNNTAVGGRRIALLDNFVWGNPEKEDRMGSLIRAIEACYDFSIALDAPFISGKDSLYNESPLGSVRPTLLITAIGIIPDIRTSVTVQLKEEGNPLYIIGYTREELAGSAYLRRKGIKGGECPKVNPKLSKNITNAIIKAIDLGIIASCHDVSDGGIGVAAAEMTINNLGLIIDLNKIPSDSKRDDIILFSESTSRFLIEVKKDYVKEFEEIFSSIPHGRIGIVCKDIFKIIDLKGKSWEISISEIRRAWRGYNGH</sequence>
<accession>A0A520KFU3</accession>
<feature type="binding site" evidence="8">
    <location>
        <position position="577"/>
    </location>
    <ligand>
        <name>substrate</name>
    </ligand>
</feature>
<comment type="catalytic activity">
    <reaction evidence="8">
        <text>N(2)-formyl-N(1)-(5-phospho-beta-D-ribosyl)glycinamide + L-glutamine + ATP + H2O = 2-formamido-N(1)-(5-O-phospho-beta-D-ribosyl)acetamidine + L-glutamate + ADP + phosphate + H(+)</text>
        <dbReference type="Rhea" id="RHEA:17129"/>
        <dbReference type="ChEBI" id="CHEBI:15377"/>
        <dbReference type="ChEBI" id="CHEBI:15378"/>
        <dbReference type="ChEBI" id="CHEBI:29985"/>
        <dbReference type="ChEBI" id="CHEBI:30616"/>
        <dbReference type="ChEBI" id="CHEBI:43474"/>
        <dbReference type="ChEBI" id="CHEBI:58359"/>
        <dbReference type="ChEBI" id="CHEBI:147286"/>
        <dbReference type="ChEBI" id="CHEBI:147287"/>
        <dbReference type="ChEBI" id="CHEBI:456216"/>
        <dbReference type="EC" id="6.3.5.3"/>
    </reaction>
</comment>
<dbReference type="GO" id="GO:0005737">
    <property type="term" value="C:cytoplasm"/>
    <property type="evidence" value="ECO:0007669"/>
    <property type="project" value="UniProtKB-SubCell"/>
</dbReference>
<keyword evidence="5 8" id="KW-0658">Purine biosynthesis</keyword>
<feature type="active site" description="Proton acceptor" evidence="8">
    <location>
        <position position="129"/>
    </location>
</feature>
<feature type="domain" description="PurM-like N-terminal" evidence="9">
    <location>
        <begin position="483"/>
        <end position="599"/>
    </location>
</feature>
<evidence type="ECO:0000259" key="11">
    <source>
        <dbReference type="Pfam" id="PF18072"/>
    </source>
</evidence>
<dbReference type="InterPro" id="IPR041609">
    <property type="entry name" value="PurL_linker"/>
</dbReference>
<evidence type="ECO:0000256" key="7">
    <source>
        <dbReference type="ARBA" id="ARBA00022842"/>
    </source>
</evidence>
<dbReference type="Pfam" id="PF02769">
    <property type="entry name" value="AIRS_C"/>
    <property type="match status" value="2"/>
</dbReference>
<keyword evidence="3 8" id="KW-0479">Metal-binding</keyword>
<dbReference type="InterPro" id="IPR010918">
    <property type="entry name" value="PurM-like_C_dom"/>
</dbReference>
<dbReference type="AlphaFoldDB" id="A0A520KFU3"/>
<dbReference type="CDD" id="cd02204">
    <property type="entry name" value="PurL_repeat2"/>
    <property type="match status" value="1"/>
</dbReference>
<dbReference type="SUPFAM" id="SSF55326">
    <property type="entry name" value="PurM N-terminal domain-like"/>
    <property type="match status" value="2"/>
</dbReference>
<dbReference type="InterPro" id="IPR010074">
    <property type="entry name" value="PRibForGlyAmidine_synth_PurL"/>
</dbReference>
<name>A0A520KFU3_9CREN</name>
<feature type="binding site" evidence="8">
    <location>
        <position position="574"/>
    </location>
    <ligand>
        <name>ATP</name>
        <dbReference type="ChEBI" id="CHEBI:30616"/>
    </ligand>
</feature>
<evidence type="ECO:0000256" key="8">
    <source>
        <dbReference type="HAMAP-Rule" id="MF_00420"/>
    </source>
</evidence>
<dbReference type="NCBIfam" id="TIGR01736">
    <property type="entry name" value="FGAM_synth_II"/>
    <property type="match status" value="1"/>
</dbReference>
<feature type="binding site" evidence="8">
    <location>
        <position position="125"/>
    </location>
    <ligand>
        <name>ATP</name>
        <dbReference type="ChEBI" id="CHEBI:30616"/>
    </ligand>
</feature>
<dbReference type="InterPro" id="IPR036676">
    <property type="entry name" value="PurM-like_C_sf"/>
</dbReference>
<dbReference type="InterPro" id="IPR016188">
    <property type="entry name" value="PurM-like_N"/>
</dbReference>
<comment type="caution">
    <text evidence="8">Lacks conserved residue(s) required for the propagation of feature annotation.</text>
</comment>
<dbReference type="HAMAP" id="MF_00420">
    <property type="entry name" value="PurL_2"/>
    <property type="match status" value="1"/>
</dbReference>
<keyword evidence="4 8" id="KW-0547">Nucleotide-binding</keyword>
<keyword evidence="7 8" id="KW-0460">Magnesium</keyword>
<dbReference type="UniPathway" id="UPA00074">
    <property type="reaction ID" value="UER00128"/>
</dbReference>
<comment type="function">
    <text evidence="8">Part of the phosphoribosylformylglycinamidine synthase complex involved in the purines biosynthetic pathway. Catalyzes the ATP-dependent conversion of formylglycinamide ribonucleotide (FGAR) and glutamine to yield formylglycinamidine ribonucleotide (FGAM) and glutamate. The FGAM synthase complex is composed of three subunits. PurQ produces an ammonia molecule by converting glutamine to glutamate. PurL transfers the ammonia molecule to FGAR to form FGAM in an ATP-dependent manner. PurS interacts with PurQ and PurL and is thought to assist in the transfer of the ammonia molecule from PurQ to PurL.</text>
</comment>
<feature type="binding site" evidence="8">
    <location>
        <position position="151"/>
    </location>
    <ligand>
        <name>Mg(2+)</name>
        <dbReference type="ChEBI" id="CHEBI:18420"/>
        <label>2</label>
    </ligand>
</feature>
<feature type="domain" description="PurM-like C-terminal" evidence="10">
    <location>
        <begin position="612"/>
        <end position="745"/>
    </location>
</feature>
<dbReference type="PANTHER" id="PTHR43555">
    <property type="entry name" value="PHOSPHORIBOSYLFORMYLGLYCINAMIDINE SYNTHASE SUBUNIT PURL"/>
    <property type="match status" value="1"/>
</dbReference>
<feature type="binding site" evidence="8">
    <location>
        <position position="309"/>
    </location>
    <ligand>
        <name>Mg(2+)</name>
        <dbReference type="ChEBI" id="CHEBI:18420"/>
        <label>2</label>
    </ligand>
</feature>
<dbReference type="EMBL" id="RXIH01000024">
    <property type="protein sequence ID" value="RZN56415.1"/>
    <property type="molecule type" value="Genomic_DNA"/>
</dbReference>
<dbReference type="Pfam" id="PF18072">
    <property type="entry name" value="FGAR-AT_linker"/>
    <property type="match status" value="1"/>
</dbReference>
<evidence type="ECO:0000256" key="5">
    <source>
        <dbReference type="ARBA" id="ARBA00022755"/>
    </source>
</evidence>
<dbReference type="Gene3D" id="3.30.1330.10">
    <property type="entry name" value="PurM-like, N-terminal domain"/>
    <property type="match status" value="2"/>
</dbReference>
<comment type="subunit">
    <text evidence="8">Monomer. Part of the FGAM synthase complex composed of 1 PurL, 1 PurQ and 2 PurS subunits.</text>
</comment>
<feature type="domain" description="Phosphoribosylformylglycinamidine synthase linker" evidence="11">
    <location>
        <begin position="26"/>
        <end position="70"/>
    </location>
</feature>
<feature type="domain" description="PurM-like N-terminal" evidence="9">
    <location>
        <begin position="109"/>
        <end position="231"/>
    </location>
</feature>
<evidence type="ECO:0000313" key="13">
    <source>
        <dbReference type="Proteomes" id="UP000316080"/>
    </source>
</evidence>
<gene>
    <name evidence="8 12" type="primary">purL</name>
    <name evidence="12" type="ORF">EF809_02800</name>
</gene>
<evidence type="ECO:0000256" key="2">
    <source>
        <dbReference type="ARBA" id="ARBA00022598"/>
    </source>
</evidence>
<feature type="binding site" evidence="8">
    <location>
        <position position="537"/>
    </location>
    <ligand>
        <name>ATP</name>
        <dbReference type="ChEBI" id="CHEBI:30616"/>
    </ligand>
</feature>
<dbReference type="GO" id="GO:0005524">
    <property type="term" value="F:ATP binding"/>
    <property type="evidence" value="ECO:0007669"/>
    <property type="project" value="UniProtKB-UniRule"/>
</dbReference>
<evidence type="ECO:0000256" key="1">
    <source>
        <dbReference type="ARBA" id="ARBA00022490"/>
    </source>
</evidence>
<feature type="binding site" evidence="8">
    <location>
        <position position="150"/>
    </location>
    <ligand>
        <name>substrate</name>
    </ligand>
</feature>
<dbReference type="Pfam" id="PF00586">
    <property type="entry name" value="AIRS"/>
    <property type="match status" value="2"/>
</dbReference>
<reference evidence="12 13" key="1">
    <citation type="journal article" date="2019" name="Nat. Microbiol.">
        <title>Wide diversity of methane and short-chain alkane metabolisms in uncultured archaea.</title>
        <authorList>
            <person name="Borrel G."/>
            <person name="Adam P.S."/>
            <person name="McKay L.J."/>
            <person name="Chen L.X."/>
            <person name="Sierra-Garcia I.N."/>
            <person name="Sieber C.M."/>
            <person name="Letourneur Q."/>
            <person name="Ghozlane A."/>
            <person name="Andersen G.L."/>
            <person name="Li W.J."/>
            <person name="Hallam S.J."/>
            <person name="Muyzer G."/>
            <person name="de Oliveira V.M."/>
            <person name="Inskeep W.P."/>
            <person name="Banfield J.F."/>
            <person name="Gribaldo S."/>
        </authorList>
    </citation>
    <scope>NUCLEOTIDE SEQUENCE [LARGE SCALE GENOMIC DNA]</scope>
    <source>
        <strain evidence="12">Verst-YHS</strain>
    </source>
</reference>
<comment type="subcellular location">
    <subcellularLocation>
        <location evidence="8">Cytoplasm</location>
    </subcellularLocation>
</comment>
<feature type="binding site" evidence="8">
    <location>
        <position position="281"/>
    </location>
    <ligand>
        <name>substrate</name>
    </ligand>
</feature>
<dbReference type="Gene3D" id="3.90.650.10">
    <property type="entry name" value="PurM-like C-terminal domain"/>
    <property type="match status" value="2"/>
</dbReference>
<proteinExistence type="inferred from homology"/>
<comment type="similarity">
    <text evidence="8">Belongs to the FGAMS family.</text>
</comment>
<evidence type="ECO:0000256" key="4">
    <source>
        <dbReference type="ARBA" id="ARBA00022741"/>
    </source>
</evidence>
<dbReference type="GO" id="GO:0004642">
    <property type="term" value="F:phosphoribosylformylglycinamidine synthase activity"/>
    <property type="evidence" value="ECO:0007669"/>
    <property type="project" value="UniProtKB-UniRule"/>
</dbReference>
<dbReference type="GO" id="GO:0000287">
    <property type="term" value="F:magnesium ion binding"/>
    <property type="evidence" value="ECO:0007669"/>
    <property type="project" value="UniProtKB-UniRule"/>
</dbReference>
<comment type="pathway">
    <text evidence="8">Purine metabolism; IMP biosynthesis via de novo pathway; 5-amino-1-(5-phospho-D-ribosyl)imidazole from N(2)-formyl-N(1)-(5-phospho-D-ribosyl)glycinamide: step 1/2.</text>
</comment>
<feature type="binding site" evidence="8">
    <location>
        <begin position="353"/>
        <end position="355"/>
    </location>
    <ligand>
        <name>substrate</name>
    </ligand>
</feature>
<dbReference type="EC" id="6.3.5.3" evidence="8"/>
<dbReference type="InterPro" id="IPR036921">
    <property type="entry name" value="PurM-like_N_sf"/>
</dbReference>
<keyword evidence="6 8" id="KW-0067">ATP-binding</keyword>
<protein>
    <recommendedName>
        <fullName evidence="8">Phosphoribosylformylglycinamidine synthase subunit PurL</fullName>
        <shortName evidence="8">FGAM synthase</shortName>
        <ecNumber evidence="8">6.3.5.3</ecNumber>
    </recommendedName>
    <alternativeName>
        <fullName evidence="8">Formylglycinamide ribonucleotide amidotransferase subunit II</fullName>
        <shortName evidence="8">FGAR amidotransferase II</shortName>
        <shortName evidence="8">FGAR-AT II</shortName>
    </alternativeName>
    <alternativeName>
        <fullName evidence="8">Glutamine amidotransferase PurL</fullName>
    </alternativeName>
    <alternativeName>
        <fullName evidence="8">Phosphoribosylformylglycinamidine synthase subunit II</fullName>
    </alternativeName>
</protein>
<dbReference type="Gene3D" id="1.10.8.750">
    <property type="entry name" value="Phosphoribosylformylglycinamidine synthase, linker domain"/>
    <property type="match status" value="1"/>
</dbReference>